<dbReference type="Gene3D" id="3.60.21.70">
    <property type="entry name" value="PhoD-like phosphatase"/>
    <property type="match status" value="1"/>
</dbReference>
<reference evidence="2 3" key="1">
    <citation type="submission" date="2019-02" db="EMBL/GenBank/DDBJ databases">
        <title>Deep-cultivation of Planctomycetes and their phenomic and genomic characterization uncovers novel biology.</title>
        <authorList>
            <person name="Wiegand S."/>
            <person name="Jogler M."/>
            <person name="Boedeker C."/>
            <person name="Pinto D."/>
            <person name="Vollmers J."/>
            <person name="Rivas-Marin E."/>
            <person name="Kohn T."/>
            <person name="Peeters S.H."/>
            <person name="Heuer A."/>
            <person name="Rast P."/>
            <person name="Oberbeckmann S."/>
            <person name="Bunk B."/>
            <person name="Jeske O."/>
            <person name="Meyerdierks A."/>
            <person name="Storesund J.E."/>
            <person name="Kallscheuer N."/>
            <person name="Luecker S."/>
            <person name="Lage O.M."/>
            <person name="Pohl T."/>
            <person name="Merkel B.J."/>
            <person name="Hornburger P."/>
            <person name="Mueller R.-W."/>
            <person name="Bruemmer F."/>
            <person name="Labrenz M."/>
            <person name="Spormann A.M."/>
            <person name="Op den Camp H."/>
            <person name="Overmann J."/>
            <person name="Amann R."/>
            <person name="Jetten M.S.M."/>
            <person name="Mascher T."/>
            <person name="Medema M.H."/>
            <person name="Devos D.P."/>
            <person name="Kaster A.-K."/>
            <person name="Ovreas L."/>
            <person name="Rohde M."/>
            <person name="Galperin M.Y."/>
            <person name="Jogler C."/>
        </authorList>
    </citation>
    <scope>NUCLEOTIDE SEQUENCE [LARGE SCALE GENOMIC DNA]</scope>
    <source>
        <strain evidence="2 3">V22</strain>
    </source>
</reference>
<dbReference type="EMBL" id="CP036316">
    <property type="protein sequence ID" value="QDT65866.1"/>
    <property type="molecule type" value="Genomic_DNA"/>
</dbReference>
<evidence type="ECO:0000313" key="2">
    <source>
        <dbReference type="EMBL" id="QDT65866.1"/>
    </source>
</evidence>
<dbReference type="AlphaFoldDB" id="A0A517TBV8"/>
<accession>A0A517TBV8</accession>
<gene>
    <name evidence="2" type="primary">phoD</name>
    <name evidence="2" type="ORF">V22_31280</name>
</gene>
<dbReference type="CDD" id="cd07389">
    <property type="entry name" value="MPP_PhoD"/>
    <property type="match status" value="1"/>
</dbReference>
<dbReference type="EC" id="3.1.3.1" evidence="2"/>
<dbReference type="InterPro" id="IPR018946">
    <property type="entry name" value="PhoD-like_MPP"/>
</dbReference>
<protein>
    <submittedName>
        <fullName evidence="2">Alkaline phosphatase D</fullName>
        <ecNumber evidence="2">3.1.3.1</ecNumber>
    </submittedName>
</protein>
<sequence>MANKASRELITMRPNIVLLFLLYLLPASEYASGQDIPLKPLDLEKPLTRIGFGSCAKQFNPQPIWEAVVAARPELFILLGDNIYADTQDMTAMQAMYQQFADVPKFRQLRAECPLLAVWDDHDYGKNDAGIEYPKKVEAQQVFLDFIGEPQDSARRKTPGIYDAKIIGIPGQRVQIILLDTRYFRSALHTRENRGNRVFGNYGPYGPHNRNDNSEHSVLGEAQWKWLAEQLRQPAELRIIASSIQFIAEEHGFEKWGNFPLERDRLLKLIAETKANGVVFLSGDRHHAEISKLENPTVGYPLYDITSSSLNAPSGWQNERNRHRLGSIYRDENFGMLFIDWDQEQPTVTFEIRGLKGKTKIAEQVALSQLQNSSSIEITPQD</sequence>
<dbReference type="GO" id="GO:0004035">
    <property type="term" value="F:alkaline phosphatase activity"/>
    <property type="evidence" value="ECO:0007669"/>
    <property type="project" value="UniProtKB-EC"/>
</dbReference>
<dbReference type="PANTHER" id="PTHR33987">
    <property type="entry name" value="CALCINEURIN-LIKE METALLO-PHOSPHOESTERASE SUPERFAMILY PROTEIN"/>
    <property type="match status" value="1"/>
</dbReference>
<keyword evidence="2" id="KW-0378">Hydrolase</keyword>
<dbReference type="InterPro" id="IPR038607">
    <property type="entry name" value="PhoD-like_sf"/>
</dbReference>
<dbReference type="Pfam" id="PF09423">
    <property type="entry name" value="PhoD"/>
    <property type="match status" value="1"/>
</dbReference>
<dbReference type="SUPFAM" id="SSF56300">
    <property type="entry name" value="Metallo-dependent phosphatases"/>
    <property type="match status" value="1"/>
</dbReference>
<dbReference type="KEGG" id="chya:V22_31280"/>
<organism evidence="2 3">
    <name type="scientific">Calycomorphotria hydatis</name>
    <dbReference type="NCBI Taxonomy" id="2528027"/>
    <lineage>
        <taxon>Bacteria</taxon>
        <taxon>Pseudomonadati</taxon>
        <taxon>Planctomycetota</taxon>
        <taxon>Planctomycetia</taxon>
        <taxon>Planctomycetales</taxon>
        <taxon>Planctomycetaceae</taxon>
        <taxon>Calycomorphotria</taxon>
    </lineage>
</organism>
<dbReference type="InterPro" id="IPR029052">
    <property type="entry name" value="Metallo-depent_PP-like"/>
</dbReference>
<dbReference type="OrthoDB" id="9815670at2"/>
<dbReference type="Proteomes" id="UP000319976">
    <property type="component" value="Chromosome"/>
</dbReference>
<proteinExistence type="predicted"/>
<evidence type="ECO:0000259" key="1">
    <source>
        <dbReference type="Pfam" id="PF09423"/>
    </source>
</evidence>
<name>A0A517TBV8_9PLAN</name>
<evidence type="ECO:0000313" key="3">
    <source>
        <dbReference type="Proteomes" id="UP000319976"/>
    </source>
</evidence>
<dbReference type="PANTHER" id="PTHR33987:SF1">
    <property type="entry name" value="CALCINEURIN-LIKE METALLO-PHOSPHOESTERASE SUPERFAMILY PROTEIN"/>
    <property type="match status" value="1"/>
</dbReference>
<keyword evidence="3" id="KW-1185">Reference proteome</keyword>
<feature type="domain" description="PhoD-like phosphatase metallophosphatase" evidence="1">
    <location>
        <begin position="63"/>
        <end position="320"/>
    </location>
</feature>